<dbReference type="Proteomes" id="UP000798662">
    <property type="component" value="Chromosome 1"/>
</dbReference>
<organism evidence="1 2">
    <name type="scientific">Pyropia yezoensis</name>
    <name type="common">Susabi-nori</name>
    <name type="synonym">Porphyra yezoensis</name>
    <dbReference type="NCBI Taxonomy" id="2788"/>
    <lineage>
        <taxon>Eukaryota</taxon>
        <taxon>Rhodophyta</taxon>
        <taxon>Bangiophyceae</taxon>
        <taxon>Bangiales</taxon>
        <taxon>Bangiaceae</taxon>
        <taxon>Pyropia</taxon>
    </lineage>
</organism>
<sequence>MMHTVPPPTAISSLGDASSLDLRVKELAMFEWSGGGRMVFLVGDWDGYTDRVPMESVKTGCFRAAVEVPVGRLHYKFIVDGKEKYNPDAPTVVDEATGVRVNVRHGDDTLPAGVLGAGGAVDGGGGDPSKGHPSRRRRLMSRISGLDLYSDFSVQQVVSMFLFRLFYLAMVPSGAYYFYWLIARGGNENAPANWIVFITAEMLSFVSAIISLFGMWKPVKRRWRSLDALRPALPEADWPTVDVIICHYKEDTEQLRQTIRAAMKLDYPAHLLHIIIADDGFFPTSKLVERSDIGLALYQTCVEEAGYDPLVEETMNEKGLVEHYTVKAGDDLPRHDCAVEAHQFEFGPYGADMYAPGALPRLSLVARVKPANAHNKAGNINNVLSNSNADGKIVLFLDADMKPVESYLLRVLPLMLEEQRSDSLQSQLIQADDPELGAGTSKSWQINRDIGFVGCPQRFANVSGDHPDFCAHRNAIYYDGICTGRDGFGMTDFVGTNACWRREVLNEIGGFVYGSVTEDTLTSNEVHRRGYISRYADEDLCWGEAPVTVAAALLQRQRWAKGAIMNGLRIFKGAAKERKEMLLSRGKPSELSEFYAYRRQQRKPNNTFVSTMFWLDSTLYPLLGWGAFGYVFCAIYYLITANAPISPTSTQSLAGAFVTYYLIRYGAFFSAFYEVNMTDVLRSQQCWFSYSFAHTVGVWDALFGGSKFGWVANTGQRHRRSWLEWFNILTLGALLGGIVWRLVAFIVIDEACAPYENFGAVAFGGYVAWMMAPVALVSLNERLSSADESEREGKTLPVPTPIIAAAVTILGVVFLSGWANARCGIEARG</sequence>
<name>A0ACC3BHU5_PYRYE</name>
<proteinExistence type="predicted"/>
<reference evidence="1" key="1">
    <citation type="submission" date="2019-11" db="EMBL/GenBank/DDBJ databases">
        <title>Nori genome reveals adaptations in red seaweeds to the harsh intertidal environment.</title>
        <authorList>
            <person name="Wang D."/>
            <person name="Mao Y."/>
        </authorList>
    </citation>
    <scope>NUCLEOTIDE SEQUENCE</scope>
    <source>
        <tissue evidence="1">Gametophyte</tissue>
    </source>
</reference>
<evidence type="ECO:0000313" key="1">
    <source>
        <dbReference type="EMBL" id="KAK1857460.1"/>
    </source>
</evidence>
<keyword evidence="2" id="KW-1185">Reference proteome</keyword>
<gene>
    <name evidence="1" type="ORF">I4F81_000077</name>
</gene>
<dbReference type="EMBL" id="CM020618">
    <property type="protein sequence ID" value="KAK1857460.1"/>
    <property type="molecule type" value="Genomic_DNA"/>
</dbReference>
<comment type="caution">
    <text evidence="1">The sequence shown here is derived from an EMBL/GenBank/DDBJ whole genome shotgun (WGS) entry which is preliminary data.</text>
</comment>
<accession>A0ACC3BHU5</accession>
<evidence type="ECO:0000313" key="2">
    <source>
        <dbReference type="Proteomes" id="UP000798662"/>
    </source>
</evidence>
<protein>
    <submittedName>
        <fullName evidence="1">Uncharacterized protein</fullName>
    </submittedName>
</protein>